<keyword evidence="1" id="KW-0805">Transcription regulation</keyword>
<accession>A0ABQ0C4T9</accession>
<sequence length="129" mass="13974">MACEIDEGNIEKVARCMKALAHPLRLKVIVALRDRELSVQELVDAVGTTQSNVSQHLTIMRDKNILDSRREANQVFYRVGDCKVLDLVALTRSIFCDSRGGATAAAAALAQAAALAGEFEEETVGTGRE</sequence>
<evidence type="ECO:0000313" key="6">
    <source>
        <dbReference type="Proteomes" id="UP001628193"/>
    </source>
</evidence>
<keyword evidence="6" id="KW-1185">Reference proteome</keyword>
<name>A0ABQ0C4T9_9PROT</name>
<evidence type="ECO:0000256" key="2">
    <source>
        <dbReference type="ARBA" id="ARBA00023125"/>
    </source>
</evidence>
<dbReference type="InterPro" id="IPR036388">
    <property type="entry name" value="WH-like_DNA-bd_sf"/>
</dbReference>
<dbReference type="CDD" id="cd00090">
    <property type="entry name" value="HTH_ARSR"/>
    <property type="match status" value="1"/>
</dbReference>
<protein>
    <recommendedName>
        <fullName evidence="4">HTH arsR-type domain-containing protein</fullName>
    </recommendedName>
</protein>
<keyword evidence="2" id="KW-0238">DNA-binding</keyword>
<dbReference type="SMART" id="SM00418">
    <property type="entry name" value="HTH_ARSR"/>
    <property type="match status" value="1"/>
</dbReference>
<gene>
    <name evidence="5" type="ORF">SIID45300_00205</name>
</gene>
<dbReference type="PANTHER" id="PTHR43132:SF2">
    <property type="entry name" value="ARSENICAL RESISTANCE OPERON REPRESSOR ARSR-RELATED"/>
    <property type="match status" value="1"/>
</dbReference>
<keyword evidence="3" id="KW-0804">Transcription</keyword>
<dbReference type="PROSITE" id="PS50987">
    <property type="entry name" value="HTH_ARSR_2"/>
    <property type="match status" value="1"/>
</dbReference>
<dbReference type="InterPro" id="IPR001845">
    <property type="entry name" value="HTH_ArsR_DNA-bd_dom"/>
</dbReference>
<comment type="caution">
    <text evidence="5">The sequence shown here is derived from an EMBL/GenBank/DDBJ whole genome shotgun (WGS) entry which is preliminary data.</text>
</comment>
<dbReference type="SUPFAM" id="SSF46785">
    <property type="entry name" value="Winged helix' DNA-binding domain"/>
    <property type="match status" value="1"/>
</dbReference>
<feature type="domain" description="HTH arsR-type" evidence="4">
    <location>
        <begin position="5"/>
        <end position="99"/>
    </location>
</feature>
<evidence type="ECO:0000256" key="1">
    <source>
        <dbReference type="ARBA" id="ARBA00023015"/>
    </source>
</evidence>
<dbReference type="NCBIfam" id="NF033788">
    <property type="entry name" value="HTH_metalloreg"/>
    <property type="match status" value="1"/>
</dbReference>
<dbReference type="Pfam" id="PF01022">
    <property type="entry name" value="HTH_5"/>
    <property type="match status" value="1"/>
</dbReference>
<dbReference type="EMBL" id="BAAFGK010000001">
    <property type="protein sequence ID" value="GAB0055906.1"/>
    <property type="molecule type" value="Genomic_DNA"/>
</dbReference>
<dbReference type="Gene3D" id="1.10.10.10">
    <property type="entry name" value="Winged helix-like DNA-binding domain superfamily/Winged helix DNA-binding domain"/>
    <property type="match status" value="1"/>
</dbReference>
<dbReference type="InterPro" id="IPR051011">
    <property type="entry name" value="Metal_resp_trans_reg"/>
</dbReference>
<dbReference type="InterPro" id="IPR011991">
    <property type="entry name" value="ArsR-like_HTH"/>
</dbReference>
<evidence type="ECO:0000256" key="3">
    <source>
        <dbReference type="ARBA" id="ARBA00023163"/>
    </source>
</evidence>
<dbReference type="PANTHER" id="PTHR43132">
    <property type="entry name" value="ARSENICAL RESISTANCE OPERON REPRESSOR ARSR-RELATED"/>
    <property type="match status" value="1"/>
</dbReference>
<dbReference type="PRINTS" id="PR00778">
    <property type="entry name" value="HTHARSR"/>
</dbReference>
<organism evidence="5 6">
    <name type="scientific">Candidatus Magnetaquiglobus chichijimensis</name>
    <dbReference type="NCBI Taxonomy" id="3141448"/>
    <lineage>
        <taxon>Bacteria</taxon>
        <taxon>Pseudomonadati</taxon>
        <taxon>Pseudomonadota</taxon>
        <taxon>Magnetococcia</taxon>
        <taxon>Magnetococcales</taxon>
        <taxon>Candidatus Magnetaquicoccaceae</taxon>
        <taxon>Candidatus Magnetaquiglobus</taxon>
    </lineage>
</organism>
<evidence type="ECO:0000313" key="5">
    <source>
        <dbReference type="EMBL" id="GAB0055906.1"/>
    </source>
</evidence>
<reference evidence="5 6" key="1">
    <citation type="submission" date="2024-09" db="EMBL/GenBank/DDBJ databases">
        <title>Draft genome sequence of Candidatus Magnetaquicoccaceae bacterium FCR-1.</title>
        <authorList>
            <person name="Shimoshige H."/>
            <person name="Shimamura S."/>
            <person name="Taoka A."/>
            <person name="Kobayashi H."/>
            <person name="Maekawa T."/>
        </authorList>
    </citation>
    <scope>NUCLEOTIDE SEQUENCE [LARGE SCALE GENOMIC DNA]</scope>
    <source>
        <strain evidence="5 6">FCR-1</strain>
    </source>
</reference>
<dbReference type="InterPro" id="IPR036390">
    <property type="entry name" value="WH_DNA-bd_sf"/>
</dbReference>
<dbReference type="Proteomes" id="UP001628193">
    <property type="component" value="Unassembled WGS sequence"/>
</dbReference>
<evidence type="ECO:0000259" key="4">
    <source>
        <dbReference type="PROSITE" id="PS50987"/>
    </source>
</evidence>
<proteinExistence type="predicted"/>